<protein>
    <recommendedName>
        <fullName evidence="1">DinB-like domain-containing protein</fullName>
    </recommendedName>
</protein>
<keyword evidence="3" id="KW-1185">Reference proteome</keyword>
<accession>A0A402BES9</accession>
<organism evidence="2 3">
    <name type="scientific">Dictyobacter alpinus</name>
    <dbReference type="NCBI Taxonomy" id="2014873"/>
    <lineage>
        <taxon>Bacteria</taxon>
        <taxon>Bacillati</taxon>
        <taxon>Chloroflexota</taxon>
        <taxon>Ktedonobacteria</taxon>
        <taxon>Ktedonobacterales</taxon>
        <taxon>Dictyobacteraceae</taxon>
        <taxon>Dictyobacter</taxon>
    </lineage>
</organism>
<dbReference type="Pfam" id="PF12867">
    <property type="entry name" value="DinB_2"/>
    <property type="match status" value="1"/>
</dbReference>
<gene>
    <name evidence="2" type="ORF">KDA_53130</name>
</gene>
<dbReference type="AlphaFoldDB" id="A0A402BES9"/>
<dbReference type="Gene3D" id="1.20.120.450">
    <property type="entry name" value="dinb family like domain"/>
    <property type="match status" value="1"/>
</dbReference>
<evidence type="ECO:0000313" key="2">
    <source>
        <dbReference type="EMBL" id="GCE29829.1"/>
    </source>
</evidence>
<proteinExistence type="predicted"/>
<dbReference type="RefSeq" id="WP_126630022.1">
    <property type="nucleotide sequence ID" value="NZ_BIFT01000002.1"/>
</dbReference>
<dbReference type="OrthoDB" id="157719at2"/>
<dbReference type="InterPro" id="IPR034660">
    <property type="entry name" value="DinB/YfiT-like"/>
</dbReference>
<sequence length="168" mass="18844">MAEDNFTLTTYYTIWKEYDEHVKGAITPLTAEQLALRAAPHLRSVGENAIHIIGTRIGWFIQTLGEEFDEEMSAYLKRNEGALRQGTPVTTATELAQGLDLTWQLIADCLARWSPPDMQQTFPDELDGKQVHLSRAWVVGHVMEHDMHHGGELSFTLGMHGVPTDFPG</sequence>
<dbReference type="EMBL" id="BIFT01000002">
    <property type="protein sequence ID" value="GCE29829.1"/>
    <property type="molecule type" value="Genomic_DNA"/>
</dbReference>
<dbReference type="SUPFAM" id="SSF109854">
    <property type="entry name" value="DinB/YfiT-like putative metalloenzymes"/>
    <property type="match status" value="1"/>
</dbReference>
<feature type="domain" description="DinB-like" evidence="1">
    <location>
        <begin position="25"/>
        <end position="152"/>
    </location>
</feature>
<evidence type="ECO:0000259" key="1">
    <source>
        <dbReference type="Pfam" id="PF12867"/>
    </source>
</evidence>
<reference evidence="3" key="1">
    <citation type="submission" date="2018-12" db="EMBL/GenBank/DDBJ databases">
        <title>Tengunoibacter tsumagoiensis gen. nov., sp. nov., Dictyobacter kobayashii sp. nov., D. alpinus sp. nov., and D. joshuensis sp. nov. and description of Dictyobacteraceae fam. nov. within the order Ktedonobacterales isolated from Tengu-no-mugimeshi.</title>
        <authorList>
            <person name="Wang C.M."/>
            <person name="Zheng Y."/>
            <person name="Sakai Y."/>
            <person name="Toyoda A."/>
            <person name="Minakuchi Y."/>
            <person name="Abe K."/>
            <person name="Yokota A."/>
            <person name="Yabe S."/>
        </authorList>
    </citation>
    <scope>NUCLEOTIDE SEQUENCE [LARGE SCALE GENOMIC DNA]</scope>
    <source>
        <strain evidence="3">Uno16</strain>
    </source>
</reference>
<dbReference type="Proteomes" id="UP000287171">
    <property type="component" value="Unassembled WGS sequence"/>
</dbReference>
<comment type="caution">
    <text evidence="2">The sequence shown here is derived from an EMBL/GenBank/DDBJ whole genome shotgun (WGS) entry which is preliminary data.</text>
</comment>
<evidence type="ECO:0000313" key="3">
    <source>
        <dbReference type="Proteomes" id="UP000287171"/>
    </source>
</evidence>
<dbReference type="InterPro" id="IPR024775">
    <property type="entry name" value="DinB-like"/>
</dbReference>
<name>A0A402BES9_9CHLR</name>